<reference evidence="1 2" key="1">
    <citation type="submission" date="2016-07" db="EMBL/GenBank/DDBJ databases">
        <title>Multiple horizontal gene transfer events from other fungi enriched the ability of initially mycotrophic Trichoderma (Ascomycota) to feed on dead plant biomass.</title>
        <authorList>
            <consortium name="DOE Joint Genome Institute"/>
            <person name="Aerts A."/>
            <person name="Atanasova L."/>
            <person name="Chenthamara K."/>
            <person name="Zhang J."/>
            <person name="Grujic M."/>
            <person name="Henrissat B."/>
            <person name="Kuo A."/>
            <person name="Salamov A."/>
            <person name="Lipzen A."/>
            <person name="Labutti K."/>
            <person name="Barry K."/>
            <person name="Miao Y."/>
            <person name="Rahimi M.J."/>
            <person name="Shen Q."/>
            <person name="Grigoriev I.V."/>
            <person name="Kubicek C.P."/>
            <person name="Druzhinina I.S."/>
        </authorList>
    </citation>
    <scope>NUCLEOTIDE SEQUENCE [LARGE SCALE GENOMIC DNA]</scope>
    <source>
        <strain evidence="1 2">ATCC 18648</strain>
    </source>
</reference>
<keyword evidence="2" id="KW-1185">Reference proteome</keyword>
<sequence>MVITQKFEDLSYFAPGVEQADLRKSEIVRDMLRVMNEAPFWGLQANGEPNVSCLLSLSPPPPLFCTPFSSRVPLFISLRIFI</sequence>
<dbReference type="AlphaFoldDB" id="A0A2T4C6U3"/>
<organism evidence="1 2">
    <name type="scientific">Trichoderma longibrachiatum ATCC 18648</name>
    <dbReference type="NCBI Taxonomy" id="983965"/>
    <lineage>
        <taxon>Eukaryota</taxon>
        <taxon>Fungi</taxon>
        <taxon>Dikarya</taxon>
        <taxon>Ascomycota</taxon>
        <taxon>Pezizomycotina</taxon>
        <taxon>Sordariomycetes</taxon>
        <taxon>Hypocreomycetidae</taxon>
        <taxon>Hypocreales</taxon>
        <taxon>Hypocreaceae</taxon>
        <taxon>Trichoderma</taxon>
    </lineage>
</organism>
<proteinExistence type="predicted"/>
<evidence type="ECO:0000313" key="1">
    <source>
        <dbReference type="EMBL" id="PTB77286.1"/>
    </source>
</evidence>
<dbReference type="Proteomes" id="UP000240760">
    <property type="component" value="Unassembled WGS sequence"/>
</dbReference>
<dbReference type="STRING" id="983965.A0A2T4C6U3"/>
<name>A0A2T4C6U3_TRILO</name>
<dbReference type="EMBL" id="KZ679130">
    <property type="protein sequence ID" value="PTB77286.1"/>
    <property type="molecule type" value="Genomic_DNA"/>
</dbReference>
<gene>
    <name evidence="1" type="ORF">M440DRAFT_1208473</name>
</gene>
<accession>A0A2T4C6U3</accession>
<dbReference type="OrthoDB" id="2283488at2759"/>
<protein>
    <submittedName>
        <fullName evidence="1">Uncharacterized protein</fullName>
    </submittedName>
</protein>
<evidence type="ECO:0000313" key="2">
    <source>
        <dbReference type="Proteomes" id="UP000240760"/>
    </source>
</evidence>